<evidence type="ECO:0000256" key="2">
    <source>
        <dbReference type="ARBA" id="ARBA00022692"/>
    </source>
</evidence>
<reference evidence="6 7" key="1">
    <citation type="submission" date="2016-05" db="EMBL/GenBank/DDBJ databases">
        <title>A degradative enzymes factory behind the ericoid mycorrhizal symbiosis.</title>
        <authorList>
            <consortium name="DOE Joint Genome Institute"/>
            <person name="Martino E."/>
            <person name="Morin E."/>
            <person name="Grelet G."/>
            <person name="Kuo A."/>
            <person name="Kohler A."/>
            <person name="Daghino S."/>
            <person name="Barry K."/>
            <person name="Choi C."/>
            <person name="Cichocki N."/>
            <person name="Clum A."/>
            <person name="Copeland A."/>
            <person name="Hainaut M."/>
            <person name="Haridas S."/>
            <person name="Labutti K."/>
            <person name="Lindquist E."/>
            <person name="Lipzen A."/>
            <person name="Khouja H.-R."/>
            <person name="Murat C."/>
            <person name="Ohm R."/>
            <person name="Olson A."/>
            <person name="Spatafora J."/>
            <person name="Veneault-Fourrey C."/>
            <person name="Henrissat B."/>
            <person name="Grigoriev I."/>
            <person name="Martin F."/>
            <person name="Perotto S."/>
        </authorList>
    </citation>
    <scope>NUCLEOTIDE SEQUENCE [LARGE SCALE GENOMIC DNA]</scope>
    <source>
        <strain evidence="6 7">UAMH 7357</strain>
    </source>
</reference>
<evidence type="ECO:0000313" key="6">
    <source>
        <dbReference type="EMBL" id="PMD16005.1"/>
    </source>
</evidence>
<feature type="transmembrane region" description="Helical" evidence="5">
    <location>
        <begin position="523"/>
        <end position="543"/>
    </location>
</feature>
<name>A0A2J6PPQ2_9HELO</name>
<dbReference type="GO" id="GO:0016020">
    <property type="term" value="C:membrane"/>
    <property type="evidence" value="ECO:0007669"/>
    <property type="project" value="UniProtKB-SubCell"/>
</dbReference>
<gene>
    <name evidence="6" type="ORF">NA56DRAFT_753598</name>
</gene>
<dbReference type="InterPro" id="IPR045863">
    <property type="entry name" value="CorA_TM1_TM2"/>
</dbReference>
<dbReference type="SUPFAM" id="SSF144083">
    <property type="entry name" value="Magnesium transport protein CorA, transmembrane region"/>
    <property type="match status" value="1"/>
</dbReference>
<sequence length="575" mass="64646">MLPQRGRRGESLPPSPAHLRVRSAENYAHLVAAHARQATSDSLYPGLNYENLSQYLLQPYSQHYHPQSSASLSTESASAAQATCFAMLYDLAAAENERATPFISPEAFENSATIQALGTSETGHLLFLRGNPTPEWLNTIGYMCNIDPEFFLRHLDFRATAGKPDYFNLPGLPSSKSNFLRLHWTTIGSRGATFERHGRDQEEVELLRNDSARRMEHYLDETRSGHKMKICDSFVRRFAVHDGTHFSFEQDVSICINSIGNSWIVVVWQDVGSDLTQGPSGPWLESPNRSYSWKTRALPTMQYKPNMALDARIPVVRRPSEGPQPRKFAQSASLLYLDYGKGLDEELAAYNPFYVLTDLFKFTAFSEIQFLNMMETKLMKETDFSVINSRHSPTLSNLLYSKKILDQHVQQIEETISSIETHGNARSTDGLTESEEVLTAVASKLLKDFEYLAVRAKTLSAYCDRGMNIVMSNNMLVESQRAIEQAAGVAKLTKLAFFYIPLSFTTSFFGMNFTQFGTGVLSIWVWFAASTPVFVVSVLLLSLDISKIRGTGTAFFRALSKRKSRREGSDSRILD</sequence>
<dbReference type="EMBL" id="KZ613509">
    <property type="protein sequence ID" value="PMD16005.1"/>
    <property type="molecule type" value="Genomic_DNA"/>
</dbReference>
<proteinExistence type="predicted"/>
<dbReference type="Gene3D" id="1.20.58.340">
    <property type="entry name" value="Magnesium transport protein CorA, transmembrane region"/>
    <property type="match status" value="1"/>
</dbReference>
<protein>
    <recommendedName>
        <fullName evidence="8">Cora-domain-containing protein</fullName>
    </recommendedName>
</protein>
<dbReference type="AlphaFoldDB" id="A0A2J6PPQ2"/>
<comment type="subcellular location">
    <subcellularLocation>
        <location evidence="1">Membrane</location>
        <topology evidence="1">Multi-pass membrane protein</topology>
    </subcellularLocation>
</comment>
<dbReference type="Proteomes" id="UP000235672">
    <property type="component" value="Unassembled WGS sequence"/>
</dbReference>
<keyword evidence="3 5" id="KW-1133">Transmembrane helix</keyword>
<evidence type="ECO:0000256" key="3">
    <source>
        <dbReference type="ARBA" id="ARBA00022989"/>
    </source>
</evidence>
<dbReference type="OrthoDB" id="3231000at2759"/>
<evidence type="ECO:0000313" key="7">
    <source>
        <dbReference type="Proteomes" id="UP000235672"/>
    </source>
</evidence>
<dbReference type="STRING" id="1745343.A0A2J6PPQ2"/>
<evidence type="ECO:0000256" key="4">
    <source>
        <dbReference type="ARBA" id="ARBA00023136"/>
    </source>
</evidence>
<keyword evidence="2 5" id="KW-0812">Transmembrane</keyword>
<evidence type="ECO:0008006" key="8">
    <source>
        <dbReference type="Google" id="ProtNLM"/>
    </source>
</evidence>
<organism evidence="6 7">
    <name type="scientific">Hyaloscypha hepaticicola</name>
    <dbReference type="NCBI Taxonomy" id="2082293"/>
    <lineage>
        <taxon>Eukaryota</taxon>
        <taxon>Fungi</taxon>
        <taxon>Dikarya</taxon>
        <taxon>Ascomycota</taxon>
        <taxon>Pezizomycotina</taxon>
        <taxon>Leotiomycetes</taxon>
        <taxon>Helotiales</taxon>
        <taxon>Hyaloscyphaceae</taxon>
        <taxon>Hyaloscypha</taxon>
    </lineage>
</organism>
<keyword evidence="7" id="KW-1185">Reference proteome</keyword>
<evidence type="ECO:0000256" key="5">
    <source>
        <dbReference type="SAM" id="Phobius"/>
    </source>
</evidence>
<accession>A0A2J6PPQ2</accession>
<keyword evidence="4 5" id="KW-0472">Membrane</keyword>
<evidence type="ECO:0000256" key="1">
    <source>
        <dbReference type="ARBA" id="ARBA00004141"/>
    </source>
</evidence>